<proteinExistence type="predicted"/>
<reference evidence="1" key="1">
    <citation type="journal article" date="2019" name="Beilstein J. Org. Chem.">
        <title>Nanangenines: drimane sesquiterpenoids as the dominant metabolite cohort of a novel Australian fungus, Aspergillus nanangensis.</title>
        <authorList>
            <person name="Lacey H.J."/>
            <person name="Gilchrist C.L.M."/>
            <person name="Crombie A."/>
            <person name="Kalaitzis J.A."/>
            <person name="Vuong D."/>
            <person name="Rutledge P.J."/>
            <person name="Turner P."/>
            <person name="Pitt J.I."/>
            <person name="Lacey E."/>
            <person name="Chooi Y.H."/>
            <person name="Piggott A.M."/>
        </authorList>
    </citation>
    <scope>NUCLEOTIDE SEQUENCE</scope>
    <source>
        <strain evidence="1">MST-FP2251</strain>
    </source>
</reference>
<dbReference type="AlphaFoldDB" id="A0AAD4GT45"/>
<gene>
    <name evidence="1" type="ORF">FE257_008820</name>
</gene>
<comment type="caution">
    <text evidence="1">The sequence shown here is derived from an EMBL/GenBank/DDBJ whole genome shotgun (WGS) entry which is preliminary data.</text>
</comment>
<evidence type="ECO:0008006" key="3">
    <source>
        <dbReference type="Google" id="ProtNLM"/>
    </source>
</evidence>
<sequence length="411" mass="46005">MDGKSNPQDLTKSGDEEICQSCRHHSPGVVTFPSVLEQIPIQKTLDATVPEPPDGRFRFEYAEHTWLGDAIPLRWHDGTIKLAKELPLHLPNGLQMSYGTINALAGDFYAMKDPICEGPTLPQRQDRFKRSFDFLASDHTTPAEAHELMHVLQSEIDKVNAAIRDGKSVPEAYYNMGDMTFEFVRIMSKYRPVGSGKPDYLELAKSNFDHFGEGARMAYDAGHSLALDVACKGTPEALELAYAMNAFADHFLEDQFAAGHLRTPRKALSGVGISDLCAKYMHDEDNAIGLRVSNPHGESWTAYGDKKLLTDDDAENQKRCHRALMASADEVYDAWTSRKPTPIALFKAWDHAPTLQSAHAQQNHQALFNSDAQLRTPFEDRKSTNYTTVINWVGLLMKFKASPIFQEPIHL</sequence>
<organism evidence="1 2">
    <name type="scientific">Aspergillus nanangensis</name>
    <dbReference type="NCBI Taxonomy" id="2582783"/>
    <lineage>
        <taxon>Eukaryota</taxon>
        <taxon>Fungi</taxon>
        <taxon>Dikarya</taxon>
        <taxon>Ascomycota</taxon>
        <taxon>Pezizomycotina</taxon>
        <taxon>Eurotiomycetes</taxon>
        <taxon>Eurotiomycetidae</taxon>
        <taxon>Eurotiales</taxon>
        <taxon>Aspergillaceae</taxon>
        <taxon>Aspergillus</taxon>
        <taxon>Aspergillus subgen. Circumdati</taxon>
    </lineage>
</organism>
<dbReference type="InterPro" id="IPR049756">
    <property type="entry name" value="PlcA-like_dom"/>
</dbReference>
<name>A0AAD4GT45_ASPNN</name>
<accession>A0AAD4GT45</accession>
<evidence type="ECO:0000313" key="1">
    <source>
        <dbReference type="EMBL" id="KAF9888251.1"/>
    </source>
</evidence>
<reference evidence="1" key="2">
    <citation type="submission" date="2020-02" db="EMBL/GenBank/DDBJ databases">
        <authorList>
            <person name="Gilchrist C.L.M."/>
            <person name="Chooi Y.-H."/>
        </authorList>
    </citation>
    <scope>NUCLEOTIDE SEQUENCE</scope>
    <source>
        <strain evidence="1">MST-FP2251</strain>
    </source>
</reference>
<dbReference type="EMBL" id="VCAU01000049">
    <property type="protein sequence ID" value="KAF9888251.1"/>
    <property type="molecule type" value="Genomic_DNA"/>
</dbReference>
<dbReference type="CDD" id="cd22893">
    <property type="entry name" value="PlcA-like"/>
    <property type="match status" value="1"/>
</dbReference>
<evidence type="ECO:0000313" key="2">
    <source>
        <dbReference type="Proteomes" id="UP001194746"/>
    </source>
</evidence>
<keyword evidence="2" id="KW-1185">Reference proteome</keyword>
<protein>
    <recommendedName>
        <fullName evidence="3">Phosphatidylcholine-hydrolyzing phospholipase C</fullName>
    </recommendedName>
</protein>
<dbReference type="Proteomes" id="UP001194746">
    <property type="component" value="Unassembled WGS sequence"/>
</dbReference>